<dbReference type="PROSITE" id="PS50011">
    <property type="entry name" value="PROTEIN_KINASE_DOM"/>
    <property type="match status" value="1"/>
</dbReference>
<evidence type="ECO:0000256" key="3">
    <source>
        <dbReference type="ARBA" id="ARBA00012513"/>
    </source>
</evidence>
<dbReference type="PROSITE" id="PS00108">
    <property type="entry name" value="PROTEIN_KINASE_ST"/>
    <property type="match status" value="1"/>
</dbReference>
<keyword evidence="9 15" id="KW-0547">Nucleotide-binding</keyword>
<reference evidence="20" key="1">
    <citation type="submission" date="2025-08" db="UniProtKB">
        <authorList>
            <consortium name="RefSeq"/>
        </authorList>
    </citation>
    <scope>IDENTIFICATION</scope>
    <source>
        <strain evidence="20">OHB3-1</strain>
    </source>
</reference>
<dbReference type="PROSITE" id="PS00107">
    <property type="entry name" value="PROTEIN_KINASE_ATP"/>
    <property type="match status" value="1"/>
</dbReference>
<evidence type="ECO:0000256" key="1">
    <source>
        <dbReference type="ARBA" id="ARBA00004167"/>
    </source>
</evidence>
<keyword evidence="6" id="KW-0597">Phosphoprotein</keyword>
<evidence type="ECO:0000256" key="2">
    <source>
        <dbReference type="ARBA" id="ARBA00004236"/>
    </source>
</evidence>
<dbReference type="EC" id="2.7.11.1" evidence="3"/>
<dbReference type="GO" id="GO:0004674">
    <property type="term" value="F:protein serine/threonine kinase activity"/>
    <property type="evidence" value="ECO:0007669"/>
    <property type="project" value="UniProtKB-KW"/>
</dbReference>
<feature type="domain" description="Protein kinase" evidence="18">
    <location>
        <begin position="59"/>
        <end position="342"/>
    </location>
</feature>
<keyword evidence="4" id="KW-1003">Cell membrane</keyword>
<name>A0A6J1BYF1_MOMCH</name>
<keyword evidence="13" id="KW-0472">Membrane</keyword>
<evidence type="ECO:0000256" key="17">
    <source>
        <dbReference type="SAM" id="MobiDB-lite"/>
    </source>
</evidence>
<evidence type="ECO:0000256" key="8">
    <source>
        <dbReference type="ARBA" id="ARBA00022692"/>
    </source>
</evidence>
<gene>
    <name evidence="20" type="primary">LOC111006406</name>
</gene>
<sequence>MGSCVSTIGAENGSQIRSAGATSSSASVHPSPRTEDEILQSSNLGRFCFNELKKATGNFRQRSMVGEGGFGSVFKGWIDPHSLTATKPGTGISIAVKRHNQDGMQGHNEWLAEINYLGQLHHPNLVKLIGYCLENEHQLLVYEFMSRGSLDNHLFGRGSGSQPLSWKLRMKIALDAGRGLEYLHGEKVIHRDFKSSNILLDANYEAKISDFGLAKDGPEGNQSHVSTRCMGTYGYAAPEYMATGHLKAKSDVYSFGAVLLEILCGRRALDSTRPPREQNLVEWARPYVSSRRQVLRIMDGRIEGQYCVKKAFTAAKLALKCLSEDPKRRPSMDEVVMELEQLQDFE</sequence>
<dbReference type="Pfam" id="PF07714">
    <property type="entry name" value="PK_Tyr_Ser-Thr"/>
    <property type="match status" value="1"/>
</dbReference>
<keyword evidence="12" id="KW-1133">Transmembrane helix</keyword>
<dbReference type="Proteomes" id="UP000504603">
    <property type="component" value="Unplaced"/>
</dbReference>
<dbReference type="OrthoDB" id="2013833at2759"/>
<feature type="compositionally biased region" description="Polar residues" evidence="17">
    <location>
        <begin position="15"/>
        <end position="28"/>
    </location>
</feature>
<dbReference type="SUPFAM" id="SSF56112">
    <property type="entry name" value="Protein kinase-like (PK-like)"/>
    <property type="match status" value="1"/>
</dbReference>
<evidence type="ECO:0000256" key="5">
    <source>
        <dbReference type="ARBA" id="ARBA00022527"/>
    </source>
</evidence>
<dbReference type="InterPro" id="IPR000719">
    <property type="entry name" value="Prot_kinase_dom"/>
</dbReference>
<evidence type="ECO:0000256" key="9">
    <source>
        <dbReference type="ARBA" id="ARBA00022741"/>
    </source>
</evidence>
<evidence type="ECO:0000256" key="13">
    <source>
        <dbReference type="ARBA" id="ARBA00023136"/>
    </source>
</evidence>
<accession>A0A6J1BYF1</accession>
<evidence type="ECO:0000256" key="14">
    <source>
        <dbReference type="ARBA" id="ARBA00023170"/>
    </source>
</evidence>
<comment type="similarity">
    <text evidence="16">Belongs to the protein kinase superfamily.</text>
</comment>
<dbReference type="FunFam" id="1.10.510.10:FF:000146">
    <property type="entry name" value="LRR receptor-like serine/threonine-protein kinase IOS1"/>
    <property type="match status" value="1"/>
</dbReference>
<dbReference type="GO" id="GO:0005886">
    <property type="term" value="C:plasma membrane"/>
    <property type="evidence" value="ECO:0007669"/>
    <property type="project" value="UniProtKB-SubCell"/>
</dbReference>
<evidence type="ECO:0000256" key="11">
    <source>
        <dbReference type="ARBA" id="ARBA00022840"/>
    </source>
</evidence>
<organism evidence="19 20">
    <name type="scientific">Momordica charantia</name>
    <name type="common">Bitter gourd</name>
    <name type="synonym">Balsam pear</name>
    <dbReference type="NCBI Taxonomy" id="3673"/>
    <lineage>
        <taxon>Eukaryota</taxon>
        <taxon>Viridiplantae</taxon>
        <taxon>Streptophyta</taxon>
        <taxon>Embryophyta</taxon>
        <taxon>Tracheophyta</taxon>
        <taxon>Spermatophyta</taxon>
        <taxon>Magnoliopsida</taxon>
        <taxon>eudicotyledons</taxon>
        <taxon>Gunneridae</taxon>
        <taxon>Pentapetalae</taxon>
        <taxon>rosids</taxon>
        <taxon>fabids</taxon>
        <taxon>Cucurbitales</taxon>
        <taxon>Cucurbitaceae</taxon>
        <taxon>Momordiceae</taxon>
        <taxon>Momordica</taxon>
    </lineage>
</organism>
<dbReference type="PANTHER" id="PTHR45621">
    <property type="entry name" value="OS01G0588500 PROTEIN-RELATED"/>
    <property type="match status" value="1"/>
</dbReference>
<dbReference type="GeneID" id="111006406"/>
<dbReference type="KEGG" id="mcha:111006406"/>
<keyword evidence="5 16" id="KW-0723">Serine/threonine-protein kinase</keyword>
<proteinExistence type="inferred from homology"/>
<keyword evidence="19" id="KW-1185">Reference proteome</keyword>
<evidence type="ECO:0000313" key="20">
    <source>
        <dbReference type="RefSeq" id="XP_022134032.1"/>
    </source>
</evidence>
<dbReference type="GO" id="GO:0005524">
    <property type="term" value="F:ATP binding"/>
    <property type="evidence" value="ECO:0007669"/>
    <property type="project" value="UniProtKB-UniRule"/>
</dbReference>
<dbReference type="RefSeq" id="XP_022134032.1">
    <property type="nucleotide sequence ID" value="XM_022278340.1"/>
</dbReference>
<dbReference type="Gene3D" id="1.10.510.10">
    <property type="entry name" value="Transferase(Phosphotransferase) domain 1"/>
    <property type="match status" value="1"/>
</dbReference>
<dbReference type="InterPro" id="IPR050823">
    <property type="entry name" value="Plant_Ser_Thr_Prot_Kinase"/>
</dbReference>
<dbReference type="FunFam" id="3.30.200.20:FF:000228">
    <property type="entry name" value="Serine/threonine-protein kinase BIK1"/>
    <property type="match status" value="1"/>
</dbReference>
<keyword evidence="10" id="KW-0418">Kinase</keyword>
<evidence type="ECO:0000256" key="10">
    <source>
        <dbReference type="ARBA" id="ARBA00022777"/>
    </source>
</evidence>
<dbReference type="InterPro" id="IPR017441">
    <property type="entry name" value="Protein_kinase_ATP_BS"/>
</dbReference>
<dbReference type="Gene3D" id="3.30.200.20">
    <property type="entry name" value="Phosphorylase Kinase, domain 1"/>
    <property type="match status" value="1"/>
</dbReference>
<dbReference type="InterPro" id="IPR008271">
    <property type="entry name" value="Ser/Thr_kinase_AS"/>
</dbReference>
<evidence type="ECO:0000256" key="4">
    <source>
        <dbReference type="ARBA" id="ARBA00022475"/>
    </source>
</evidence>
<keyword evidence="8" id="KW-0812">Transmembrane</keyword>
<dbReference type="InterPro" id="IPR011009">
    <property type="entry name" value="Kinase-like_dom_sf"/>
</dbReference>
<protein>
    <recommendedName>
        <fullName evidence="3">non-specific serine/threonine protein kinase</fullName>
        <ecNumber evidence="3">2.7.11.1</ecNumber>
    </recommendedName>
</protein>
<dbReference type="CDD" id="cd14066">
    <property type="entry name" value="STKc_IRAK"/>
    <property type="match status" value="1"/>
</dbReference>
<evidence type="ECO:0000256" key="12">
    <source>
        <dbReference type="ARBA" id="ARBA00022989"/>
    </source>
</evidence>
<evidence type="ECO:0000256" key="16">
    <source>
        <dbReference type="RuleBase" id="RU000304"/>
    </source>
</evidence>
<evidence type="ECO:0000259" key="18">
    <source>
        <dbReference type="PROSITE" id="PS50011"/>
    </source>
</evidence>
<comment type="subcellular location">
    <subcellularLocation>
        <location evidence="2">Cell membrane</location>
    </subcellularLocation>
    <subcellularLocation>
        <location evidence="1">Membrane</location>
        <topology evidence="1">Single-pass membrane protein</topology>
    </subcellularLocation>
</comment>
<evidence type="ECO:0000256" key="7">
    <source>
        <dbReference type="ARBA" id="ARBA00022679"/>
    </source>
</evidence>
<evidence type="ECO:0000256" key="6">
    <source>
        <dbReference type="ARBA" id="ARBA00022553"/>
    </source>
</evidence>
<keyword evidence="14" id="KW-0675">Receptor</keyword>
<feature type="binding site" evidence="15">
    <location>
        <position position="97"/>
    </location>
    <ligand>
        <name>ATP</name>
        <dbReference type="ChEBI" id="CHEBI:30616"/>
    </ligand>
</feature>
<evidence type="ECO:0000256" key="15">
    <source>
        <dbReference type="PROSITE-ProRule" id="PRU10141"/>
    </source>
</evidence>
<dbReference type="AlphaFoldDB" id="A0A6J1BYF1"/>
<dbReference type="InterPro" id="IPR001245">
    <property type="entry name" value="Ser-Thr/Tyr_kinase_cat_dom"/>
</dbReference>
<evidence type="ECO:0000313" key="19">
    <source>
        <dbReference type="Proteomes" id="UP000504603"/>
    </source>
</evidence>
<keyword evidence="7" id="KW-0808">Transferase</keyword>
<keyword evidence="11 15" id="KW-0067">ATP-binding</keyword>
<feature type="region of interest" description="Disordered" evidence="17">
    <location>
        <begin position="15"/>
        <end position="36"/>
    </location>
</feature>